<dbReference type="InterPro" id="IPR024930">
    <property type="entry name" value="Skp_dom_sf"/>
</dbReference>
<evidence type="ECO:0000256" key="1">
    <source>
        <dbReference type="ARBA" id="ARBA00009091"/>
    </source>
</evidence>
<dbReference type="AlphaFoldDB" id="A0A4Y8L3Y6"/>
<evidence type="ECO:0000313" key="4">
    <source>
        <dbReference type="Proteomes" id="UP000297861"/>
    </source>
</evidence>
<reference evidence="3 4" key="1">
    <citation type="submission" date="2019-03" db="EMBL/GenBank/DDBJ databases">
        <title>San Antonio Military Medical Center submission to MRSN (WRAIR), pending publication.</title>
        <authorList>
            <person name="Blyth D.M."/>
            <person name="Mccarthy S.L."/>
            <person name="Schall S.E."/>
            <person name="Stam J.A."/>
            <person name="Ong A.C."/>
            <person name="Mcgann P.T."/>
        </authorList>
    </citation>
    <scope>NUCLEOTIDE SEQUENCE [LARGE SCALE GENOMIC DNA]</scope>
    <source>
        <strain evidence="3 4">MRSN571793</strain>
    </source>
</reference>
<dbReference type="GO" id="GO:0005829">
    <property type="term" value="C:cytosol"/>
    <property type="evidence" value="ECO:0007669"/>
    <property type="project" value="TreeGrafter"/>
</dbReference>
<dbReference type="RefSeq" id="WP_026626951.1">
    <property type="nucleotide sequence ID" value="NZ_JAWZLG010000062.1"/>
</dbReference>
<comment type="caution">
    <text evidence="3">The sequence shown here is derived from an EMBL/GenBank/DDBJ whole genome shotgun (WGS) entry which is preliminary data.</text>
</comment>
<dbReference type="Gene3D" id="3.30.910.20">
    <property type="entry name" value="Skp domain"/>
    <property type="match status" value="1"/>
</dbReference>
<sequence>MIKKIIFSLVFIFTIAYSTELKAQLSDKVAYINSVELLESVPGKPEATKAIEELNKKYKDELAVMQNDYNNKYTNFLANQNNLAESIKLRRMQELYELEQNITRFMKVAQEDIESQQQQLIEPLKEKMQDAIRQIGMEQGYAVIYDTANPAIAFITPDAIDANSLVRSRLQQIKR</sequence>
<dbReference type="OrthoDB" id="1524711at2"/>
<gene>
    <name evidence="3" type="ORF">E2605_14150</name>
</gene>
<keyword evidence="2" id="KW-0732">Signal</keyword>
<dbReference type="Proteomes" id="UP000297861">
    <property type="component" value="Unassembled WGS sequence"/>
</dbReference>
<dbReference type="GO" id="GO:0051082">
    <property type="term" value="F:unfolded protein binding"/>
    <property type="evidence" value="ECO:0007669"/>
    <property type="project" value="InterPro"/>
</dbReference>
<organism evidence="3 4">
    <name type="scientific">Dysgonomonas capnocytophagoides</name>
    <dbReference type="NCBI Taxonomy" id="45254"/>
    <lineage>
        <taxon>Bacteria</taxon>
        <taxon>Pseudomonadati</taxon>
        <taxon>Bacteroidota</taxon>
        <taxon>Bacteroidia</taxon>
        <taxon>Bacteroidales</taxon>
        <taxon>Dysgonomonadaceae</taxon>
        <taxon>Dysgonomonas</taxon>
    </lineage>
</organism>
<protein>
    <submittedName>
        <fullName evidence="3">OmpH family outer membrane protein</fullName>
    </submittedName>
</protein>
<dbReference type="Pfam" id="PF03938">
    <property type="entry name" value="OmpH"/>
    <property type="match status" value="1"/>
</dbReference>
<evidence type="ECO:0000256" key="2">
    <source>
        <dbReference type="ARBA" id="ARBA00022729"/>
    </source>
</evidence>
<comment type="similarity">
    <text evidence="1">Belongs to the Skp family.</text>
</comment>
<dbReference type="PANTHER" id="PTHR35089:SF1">
    <property type="entry name" value="CHAPERONE PROTEIN SKP"/>
    <property type="match status" value="1"/>
</dbReference>
<dbReference type="InterPro" id="IPR005632">
    <property type="entry name" value="Chaperone_Skp"/>
</dbReference>
<accession>A0A4Y8L3Y6</accession>
<dbReference type="PANTHER" id="PTHR35089">
    <property type="entry name" value="CHAPERONE PROTEIN SKP"/>
    <property type="match status" value="1"/>
</dbReference>
<dbReference type="STRING" id="1121485.GCA_000426485_03134"/>
<dbReference type="EMBL" id="SOML01000009">
    <property type="protein sequence ID" value="TFD94959.1"/>
    <property type="molecule type" value="Genomic_DNA"/>
</dbReference>
<dbReference type="GO" id="GO:0050821">
    <property type="term" value="P:protein stabilization"/>
    <property type="evidence" value="ECO:0007669"/>
    <property type="project" value="TreeGrafter"/>
</dbReference>
<proteinExistence type="inferred from homology"/>
<evidence type="ECO:0000313" key="3">
    <source>
        <dbReference type="EMBL" id="TFD94959.1"/>
    </source>
</evidence>
<dbReference type="SMART" id="SM00935">
    <property type="entry name" value="OmpH"/>
    <property type="match status" value="1"/>
</dbReference>
<name>A0A4Y8L3Y6_9BACT</name>
<dbReference type="SUPFAM" id="SSF111384">
    <property type="entry name" value="OmpH-like"/>
    <property type="match status" value="1"/>
</dbReference>
<keyword evidence="4" id="KW-1185">Reference proteome</keyword>